<sequence>MDVILSTEKFDTGMDCMELFHCEAFGRANLTKFFDEESSYSKFQFGVYETNSSLSPECSSQVSIARSSSKKESSFVPDERNFQMNSNCSGGSSYSELQFDVPPYDFDISLGISFESIDSDFDSDFDGVTSEVSNYNFESYEITYSDPYESYFQEDKIKRKLTDAERNQILGMLEIEFQKGKPWHGTFVWIAGYFGVTDRTEKQKDGGEKIISILQAISFLLEFRMMHNISEIPFGLSSLRALRGTTFAHSKFVHVIFRRIRILNSMIPKHFCKFTTLMHGNCNITTTKKLSLTAQQQKCTPIGKLLQSLTNLMVPQYVKASKLDFFFLQVSTTFWLKPHSGASVSLIPKLAGAAGTPAATAPATLATLFAKADRSAPSR</sequence>
<reference evidence="1" key="1">
    <citation type="submission" date="2023-03" db="EMBL/GenBank/DDBJ databases">
        <authorList>
            <person name="Julca I."/>
        </authorList>
    </citation>
    <scope>NUCLEOTIDE SEQUENCE</scope>
</reference>
<evidence type="ECO:0000313" key="1">
    <source>
        <dbReference type="EMBL" id="CAI9105515.1"/>
    </source>
</evidence>
<accession>A0AAV1DCK6</accession>
<proteinExistence type="predicted"/>
<gene>
    <name evidence="1" type="ORF">OLC1_LOCUS14198</name>
</gene>
<dbReference type="AlphaFoldDB" id="A0AAV1DCK6"/>
<organism evidence="1 2">
    <name type="scientific">Oldenlandia corymbosa var. corymbosa</name>
    <dbReference type="NCBI Taxonomy" id="529605"/>
    <lineage>
        <taxon>Eukaryota</taxon>
        <taxon>Viridiplantae</taxon>
        <taxon>Streptophyta</taxon>
        <taxon>Embryophyta</taxon>
        <taxon>Tracheophyta</taxon>
        <taxon>Spermatophyta</taxon>
        <taxon>Magnoliopsida</taxon>
        <taxon>eudicotyledons</taxon>
        <taxon>Gunneridae</taxon>
        <taxon>Pentapetalae</taxon>
        <taxon>asterids</taxon>
        <taxon>lamiids</taxon>
        <taxon>Gentianales</taxon>
        <taxon>Rubiaceae</taxon>
        <taxon>Rubioideae</taxon>
        <taxon>Spermacoceae</taxon>
        <taxon>Hedyotis-Oldenlandia complex</taxon>
        <taxon>Oldenlandia</taxon>
    </lineage>
</organism>
<dbReference type="EMBL" id="OX459122">
    <property type="protein sequence ID" value="CAI9105515.1"/>
    <property type="molecule type" value="Genomic_DNA"/>
</dbReference>
<keyword evidence="2" id="KW-1185">Reference proteome</keyword>
<dbReference type="Proteomes" id="UP001161247">
    <property type="component" value="Chromosome 5"/>
</dbReference>
<protein>
    <submittedName>
        <fullName evidence="1">OLC1v1004447C1</fullName>
    </submittedName>
</protein>
<evidence type="ECO:0000313" key="2">
    <source>
        <dbReference type="Proteomes" id="UP001161247"/>
    </source>
</evidence>
<name>A0AAV1DCK6_OLDCO</name>